<comment type="caution">
    <text evidence="1">The sequence shown here is derived from an EMBL/GenBank/DDBJ whole genome shotgun (WGS) entry which is preliminary data.</text>
</comment>
<gene>
    <name evidence="1" type="ORF">CR513_26950</name>
</gene>
<keyword evidence="2" id="KW-1185">Reference proteome</keyword>
<name>A0A371GKQ0_MUCPR</name>
<feature type="non-terminal residue" evidence="1">
    <location>
        <position position="1"/>
    </location>
</feature>
<reference evidence="1" key="1">
    <citation type="submission" date="2018-05" db="EMBL/GenBank/DDBJ databases">
        <title>Draft genome of Mucuna pruriens seed.</title>
        <authorList>
            <person name="Nnadi N.E."/>
            <person name="Vos R."/>
            <person name="Hasami M.H."/>
            <person name="Devisetty U.K."/>
            <person name="Aguiy J.C."/>
        </authorList>
    </citation>
    <scope>NUCLEOTIDE SEQUENCE [LARGE SCALE GENOMIC DNA]</scope>
    <source>
        <strain evidence="1">JCA_2017</strain>
    </source>
</reference>
<proteinExistence type="predicted"/>
<sequence>MGSRRRSLVIKRNQSSHFTLPFVILRNCEWHSYVAALALTTTSNTPSFLKRANIANHLILTKNLEKCPVPRYKIVRGIVCGDEEIVKT</sequence>
<evidence type="ECO:0000313" key="1">
    <source>
        <dbReference type="EMBL" id="RDX91118.1"/>
    </source>
</evidence>
<accession>A0A371GKQ0</accession>
<dbReference type="AlphaFoldDB" id="A0A371GKQ0"/>
<protein>
    <submittedName>
        <fullName evidence="1">Uncharacterized protein</fullName>
    </submittedName>
</protein>
<dbReference type="Proteomes" id="UP000257109">
    <property type="component" value="Unassembled WGS sequence"/>
</dbReference>
<evidence type="ECO:0000313" key="2">
    <source>
        <dbReference type="Proteomes" id="UP000257109"/>
    </source>
</evidence>
<organism evidence="1 2">
    <name type="scientific">Mucuna pruriens</name>
    <name type="common">Velvet bean</name>
    <name type="synonym">Dolichos pruriens</name>
    <dbReference type="NCBI Taxonomy" id="157652"/>
    <lineage>
        <taxon>Eukaryota</taxon>
        <taxon>Viridiplantae</taxon>
        <taxon>Streptophyta</taxon>
        <taxon>Embryophyta</taxon>
        <taxon>Tracheophyta</taxon>
        <taxon>Spermatophyta</taxon>
        <taxon>Magnoliopsida</taxon>
        <taxon>eudicotyledons</taxon>
        <taxon>Gunneridae</taxon>
        <taxon>Pentapetalae</taxon>
        <taxon>rosids</taxon>
        <taxon>fabids</taxon>
        <taxon>Fabales</taxon>
        <taxon>Fabaceae</taxon>
        <taxon>Papilionoideae</taxon>
        <taxon>50 kb inversion clade</taxon>
        <taxon>NPAAA clade</taxon>
        <taxon>indigoferoid/millettioid clade</taxon>
        <taxon>Phaseoleae</taxon>
        <taxon>Mucuna</taxon>
    </lineage>
</organism>
<dbReference type="EMBL" id="QJKJ01005201">
    <property type="protein sequence ID" value="RDX91118.1"/>
    <property type="molecule type" value="Genomic_DNA"/>
</dbReference>